<accession>G0QPR1</accession>
<dbReference type="InterPro" id="IPR043136">
    <property type="entry name" value="B30.2/SPRY_sf"/>
</dbReference>
<dbReference type="PROSITE" id="PS50188">
    <property type="entry name" value="B302_SPRY"/>
    <property type="match status" value="1"/>
</dbReference>
<evidence type="ECO:0000259" key="1">
    <source>
        <dbReference type="PROSITE" id="PS50188"/>
    </source>
</evidence>
<feature type="domain" description="B30.2/SPRY" evidence="1">
    <location>
        <begin position="1"/>
        <end position="118"/>
    </location>
</feature>
<dbReference type="InterPro" id="IPR003877">
    <property type="entry name" value="SPRY_dom"/>
</dbReference>
<proteinExistence type="predicted"/>
<dbReference type="EMBL" id="GL983575">
    <property type="protein sequence ID" value="EGR32776.1"/>
    <property type="molecule type" value="Genomic_DNA"/>
</dbReference>
<reference evidence="2 3" key="1">
    <citation type="submission" date="2011-07" db="EMBL/GenBank/DDBJ databases">
        <authorList>
            <person name="Coyne R."/>
            <person name="Brami D."/>
            <person name="Johnson J."/>
            <person name="Hostetler J."/>
            <person name="Hannick L."/>
            <person name="Clark T."/>
            <person name="Cassidy-Hanley D."/>
            <person name="Inman J."/>
        </authorList>
    </citation>
    <scope>NUCLEOTIDE SEQUENCE [LARGE SCALE GENOMIC DNA]</scope>
    <source>
        <strain evidence="2 3">G5</strain>
    </source>
</reference>
<dbReference type="SUPFAM" id="SSF49899">
    <property type="entry name" value="Concanavalin A-like lectins/glucanases"/>
    <property type="match status" value="1"/>
</dbReference>
<keyword evidence="3" id="KW-1185">Reference proteome</keyword>
<name>G0QPR1_ICHMU</name>
<dbReference type="PANTHER" id="PTHR12245">
    <property type="entry name" value="SPRY DOMAIN CONTAINING SOCS BOX PROTEIN"/>
    <property type="match status" value="1"/>
</dbReference>
<dbReference type="eggNOG" id="KOG4367">
    <property type="taxonomic scope" value="Eukaryota"/>
</dbReference>
<dbReference type="GeneID" id="14908948"/>
<evidence type="ECO:0000313" key="2">
    <source>
        <dbReference type="EMBL" id="EGR32776.1"/>
    </source>
</evidence>
<gene>
    <name evidence="2" type="ORF">IMG5_070480</name>
</gene>
<sequence length="121" mass="13512">MDSRTENELKIGVSTSNQFQLNTAFCDTNIGFAYYGLGCLRHGDNSNGKQYGKQFKKQGVLGVFLNMKKGQLSFALNGEYYGIGFESESLKKGPIWPAVALLHIAGCKIQYKQDIPKYFIL</sequence>
<dbReference type="RefSeq" id="XP_004036762.1">
    <property type="nucleotide sequence ID" value="XM_004036714.1"/>
</dbReference>
<dbReference type="Pfam" id="PF00622">
    <property type="entry name" value="SPRY"/>
    <property type="match status" value="1"/>
</dbReference>
<dbReference type="CDD" id="cd11709">
    <property type="entry name" value="SPRY"/>
    <property type="match status" value="1"/>
</dbReference>
<dbReference type="InParanoid" id="G0QPR1"/>
<dbReference type="AlphaFoldDB" id="G0QPR1"/>
<protein>
    <submittedName>
        <fullName evidence="2">Spry domain protein</fullName>
    </submittedName>
</protein>
<dbReference type="OrthoDB" id="5547302at2759"/>
<dbReference type="Gene3D" id="2.60.120.920">
    <property type="match status" value="1"/>
</dbReference>
<dbReference type="PANTHER" id="PTHR12245:SF5">
    <property type="entry name" value="SPRY DOMAIN-CONTAINING SOCS BOX PROTEIN 3"/>
    <property type="match status" value="1"/>
</dbReference>
<organism evidence="2 3">
    <name type="scientific">Ichthyophthirius multifiliis</name>
    <name type="common">White spot disease agent</name>
    <name type="synonym">Ich</name>
    <dbReference type="NCBI Taxonomy" id="5932"/>
    <lineage>
        <taxon>Eukaryota</taxon>
        <taxon>Sar</taxon>
        <taxon>Alveolata</taxon>
        <taxon>Ciliophora</taxon>
        <taxon>Intramacronucleata</taxon>
        <taxon>Oligohymenophorea</taxon>
        <taxon>Hymenostomatida</taxon>
        <taxon>Ophryoglenina</taxon>
        <taxon>Ichthyophthirius</taxon>
    </lineage>
</organism>
<dbReference type="Proteomes" id="UP000008983">
    <property type="component" value="Unassembled WGS sequence"/>
</dbReference>
<dbReference type="STRING" id="857967.G0QPR1"/>
<dbReference type="InterPro" id="IPR001870">
    <property type="entry name" value="B30.2/SPRY"/>
</dbReference>
<dbReference type="InterPro" id="IPR013320">
    <property type="entry name" value="ConA-like_dom_sf"/>
</dbReference>
<dbReference type="InterPro" id="IPR050672">
    <property type="entry name" value="FBXO45-Fsn/SPSB_families"/>
</dbReference>
<evidence type="ECO:0000313" key="3">
    <source>
        <dbReference type="Proteomes" id="UP000008983"/>
    </source>
</evidence>